<dbReference type="PANTHER" id="PTHR30460:SF0">
    <property type="entry name" value="MODERATE CONDUCTANCE MECHANOSENSITIVE CHANNEL YBIO"/>
    <property type="match status" value="1"/>
</dbReference>
<keyword evidence="3" id="KW-1003">Cell membrane</keyword>
<evidence type="ECO:0000256" key="5">
    <source>
        <dbReference type="ARBA" id="ARBA00022989"/>
    </source>
</evidence>
<dbReference type="PANTHER" id="PTHR30460">
    <property type="entry name" value="MODERATE CONDUCTANCE MECHANOSENSITIVE CHANNEL YBIO"/>
    <property type="match status" value="1"/>
</dbReference>
<sequence length="301" mass="32982">MLPILSAAGLASMNQLTNAKNQLNSISDYFTDPVNWTNWAGGIIKVLVIWIVGRIIIKIAQKAITHMMVERERSPLRFDPRRTRTIGRLIENTVSYVVNFITILLVVSQLGFNLGPLLAGAGVLGLAIGFGAQSMVKDVITGFFIIFEDQFAVGDTIQTGAFKGTVEAIGLRVTTLRTWTGEVHIIPNGTIAAVTNFSVHNSLAVIDISFSYEDDMEKTQQVLKGILHNLHEAHENIVKEPEILGIQTLGDSNFTLRIAAECKPNTQGTVTRVLNEGIKKALLEKQMEVPKINYSPTEKGG</sequence>
<dbReference type="Pfam" id="PF00924">
    <property type="entry name" value="MS_channel_2nd"/>
    <property type="match status" value="1"/>
</dbReference>
<dbReference type="InterPro" id="IPR011014">
    <property type="entry name" value="MscS_channel_TM-2"/>
</dbReference>
<evidence type="ECO:0000256" key="1">
    <source>
        <dbReference type="ARBA" id="ARBA00004651"/>
    </source>
</evidence>
<dbReference type="Gene3D" id="3.30.70.100">
    <property type="match status" value="1"/>
</dbReference>
<dbReference type="FunFam" id="2.30.30.60:FF:000001">
    <property type="entry name" value="MscS Mechanosensitive ion channel"/>
    <property type="match status" value="1"/>
</dbReference>
<evidence type="ECO:0000256" key="6">
    <source>
        <dbReference type="ARBA" id="ARBA00023136"/>
    </source>
</evidence>
<evidence type="ECO:0000313" key="12">
    <source>
        <dbReference type="EMBL" id="WNQ11491.1"/>
    </source>
</evidence>
<organism evidence="12 13">
    <name type="scientific">Paenibacillus aurantius</name>
    <dbReference type="NCBI Taxonomy" id="2918900"/>
    <lineage>
        <taxon>Bacteria</taxon>
        <taxon>Bacillati</taxon>
        <taxon>Bacillota</taxon>
        <taxon>Bacilli</taxon>
        <taxon>Bacillales</taxon>
        <taxon>Paenibacillaceae</taxon>
        <taxon>Paenibacillus</taxon>
    </lineage>
</organism>
<protein>
    <submittedName>
        <fullName evidence="12">Mechanosensitive ion channel family protein</fullName>
    </submittedName>
</protein>
<comment type="subcellular location">
    <subcellularLocation>
        <location evidence="1">Cell membrane</location>
        <topology evidence="1">Multi-pass membrane protein</topology>
    </subcellularLocation>
</comment>
<evidence type="ECO:0000313" key="13">
    <source>
        <dbReference type="Proteomes" id="UP001305702"/>
    </source>
</evidence>
<comment type="similarity">
    <text evidence="2">Belongs to the MscS (TC 1.A.23) family.</text>
</comment>
<dbReference type="InterPro" id="IPR006685">
    <property type="entry name" value="MscS_channel_2nd"/>
</dbReference>
<dbReference type="Pfam" id="PF21082">
    <property type="entry name" value="MS_channel_3rd"/>
    <property type="match status" value="1"/>
</dbReference>
<accession>A0AA96LGE7</accession>
<dbReference type="InterPro" id="IPR011066">
    <property type="entry name" value="MscS_channel_C_sf"/>
</dbReference>
<proteinExistence type="inferred from homology"/>
<dbReference type="Pfam" id="PF21088">
    <property type="entry name" value="MS_channel_1st"/>
    <property type="match status" value="1"/>
</dbReference>
<evidence type="ECO:0000259" key="10">
    <source>
        <dbReference type="Pfam" id="PF21082"/>
    </source>
</evidence>
<feature type="transmembrane region" description="Helical" evidence="8">
    <location>
        <begin position="39"/>
        <end position="57"/>
    </location>
</feature>
<feature type="domain" description="Mechanosensitive ion channel MscS C-terminal" evidence="10">
    <location>
        <begin position="205"/>
        <end position="286"/>
    </location>
</feature>
<gene>
    <name evidence="12" type="ORF">MJA45_28520</name>
</gene>
<name>A0AA96LGE7_9BACL</name>
<dbReference type="InterPro" id="IPR045276">
    <property type="entry name" value="YbiO_bact"/>
</dbReference>
<feature type="domain" description="Mechanosensitive ion channel MscS" evidence="9">
    <location>
        <begin position="135"/>
        <end position="198"/>
    </location>
</feature>
<dbReference type="SUPFAM" id="SSF82689">
    <property type="entry name" value="Mechanosensitive channel protein MscS (YggB), C-terminal domain"/>
    <property type="match status" value="1"/>
</dbReference>
<feature type="transmembrane region" description="Helical" evidence="8">
    <location>
        <begin position="114"/>
        <end position="132"/>
    </location>
</feature>
<dbReference type="InterPro" id="IPR049142">
    <property type="entry name" value="MS_channel_1st"/>
</dbReference>
<comment type="function">
    <text evidence="7">May play a role in resistance to osmotic downshock.</text>
</comment>
<evidence type="ECO:0000256" key="7">
    <source>
        <dbReference type="ARBA" id="ARBA00059688"/>
    </source>
</evidence>
<dbReference type="FunFam" id="1.10.287.1260:FF:000005">
    <property type="entry name" value="Mechanosensitive ion channel family protein"/>
    <property type="match status" value="1"/>
</dbReference>
<dbReference type="InterPro" id="IPR023408">
    <property type="entry name" value="MscS_beta-dom_sf"/>
</dbReference>
<keyword evidence="5 8" id="KW-1133">Transmembrane helix</keyword>
<dbReference type="SUPFAM" id="SSF50182">
    <property type="entry name" value="Sm-like ribonucleoproteins"/>
    <property type="match status" value="1"/>
</dbReference>
<keyword evidence="6 8" id="KW-0472">Membrane</keyword>
<dbReference type="SUPFAM" id="SSF82861">
    <property type="entry name" value="Mechanosensitive channel protein MscS (YggB), transmembrane region"/>
    <property type="match status" value="1"/>
</dbReference>
<reference evidence="12 13" key="1">
    <citation type="submission" date="2022-02" db="EMBL/GenBank/DDBJ databases">
        <title>Paenibacillus sp. MBLB1776 Whole Genome Shotgun Sequencing.</title>
        <authorList>
            <person name="Hwang C.Y."/>
            <person name="Cho E.-S."/>
            <person name="Seo M.-J."/>
        </authorList>
    </citation>
    <scope>NUCLEOTIDE SEQUENCE [LARGE SCALE GENOMIC DNA]</scope>
    <source>
        <strain evidence="12 13">MBLB1776</strain>
    </source>
</reference>
<evidence type="ECO:0000259" key="9">
    <source>
        <dbReference type="Pfam" id="PF00924"/>
    </source>
</evidence>
<dbReference type="AlphaFoldDB" id="A0AA96LGE7"/>
<dbReference type="Gene3D" id="1.10.287.1260">
    <property type="match status" value="1"/>
</dbReference>
<evidence type="ECO:0000256" key="3">
    <source>
        <dbReference type="ARBA" id="ARBA00022475"/>
    </source>
</evidence>
<evidence type="ECO:0000256" key="8">
    <source>
        <dbReference type="SAM" id="Phobius"/>
    </source>
</evidence>
<dbReference type="Proteomes" id="UP001305702">
    <property type="component" value="Chromosome"/>
</dbReference>
<feature type="domain" description="Mechanosensitive ion channel transmembrane helices 2/3" evidence="11">
    <location>
        <begin position="93"/>
        <end position="133"/>
    </location>
</feature>
<evidence type="ECO:0000256" key="4">
    <source>
        <dbReference type="ARBA" id="ARBA00022692"/>
    </source>
</evidence>
<keyword evidence="13" id="KW-1185">Reference proteome</keyword>
<dbReference type="RefSeq" id="WP_315605267.1">
    <property type="nucleotide sequence ID" value="NZ_CP130318.1"/>
</dbReference>
<dbReference type="KEGG" id="paun:MJA45_28520"/>
<dbReference type="InterPro" id="IPR010920">
    <property type="entry name" value="LSM_dom_sf"/>
</dbReference>
<evidence type="ECO:0000256" key="2">
    <source>
        <dbReference type="ARBA" id="ARBA00008017"/>
    </source>
</evidence>
<dbReference type="GO" id="GO:0008381">
    <property type="term" value="F:mechanosensitive monoatomic ion channel activity"/>
    <property type="evidence" value="ECO:0007669"/>
    <property type="project" value="InterPro"/>
</dbReference>
<evidence type="ECO:0000259" key="11">
    <source>
        <dbReference type="Pfam" id="PF21088"/>
    </source>
</evidence>
<keyword evidence="4 8" id="KW-0812">Transmembrane</keyword>
<dbReference type="InterPro" id="IPR049278">
    <property type="entry name" value="MS_channel_C"/>
</dbReference>
<dbReference type="GO" id="GO:0005886">
    <property type="term" value="C:plasma membrane"/>
    <property type="evidence" value="ECO:0007669"/>
    <property type="project" value="UniProtKB-SubCell"/>
</dbReference>
<dbReference type="EMBL" id="CP130318">
    <property type="protein sequence ID" value="WNQ11491.1"/>
    <property type="molecule type" value="Genomic_DNA"/>
</dbReference>
<dbReference type="Gene3D" id="2.30.30.60">
    <property type="match status" value="1"/>
</dbReference>